<sequence>MSKVTTVDEFDARTAQYMVTFLYSEDYRLAVYAPTIIDINNQEVR</sequence>
<protein>
    <submittedName>
        <fullName evidence="1">Uncharacterized protein</fullName>
    </submittedName>
</protein>
<evidence type="ECO:0000313" key="2">
    <source>
        <dbReference type="Proteomes" id="UP000236664"/>
    </source>
</evidence>
<name>A0A2K0WB39_GIBNY</name>
<organism evidence="1 2">
    <name type="scientific">Gibberella nygamai</name>
    <name type="common">Bean root rot disease fungus</name>
    <name type="synonym">Fusarium nygamai</name>
    <dbReference type="NCBI Taxonomy" id="42673"/>
    <lineage>
        <taxon>Eukaryota</taxon>
        <taxon>Fungi</taxon>
        <taxon>Dikarya</taxon>
        <taxon>Ascomycota</taxon>
        <taxon>Pezizomycotina</taxon>
        <taxon>Sordariomycetes</taxon>
        <taxon>Hypocreomycetidae</taxon>
        <taxon>Hypocreales</taxon>
        <taxon>Nectriaceae</taxon>
        <taxon>Fusarium</taxon>
        <taxon>Fusarium fujikuroi species complex</taxon>
    </lineage>
</organism>
<dbReference type="Proteomes" id="UP000236664">
    <property type="component" value="Unassembled WGS sequence"/>
</dbReference>
<dbReference type="AlphaFoldDB" id="A0A2K0WB39"/>
<dbReference type="EMBL" id="MTQA01000090">
    <property type="protein sequence ID" value="PNP79512.1"/>
    <property type="molecule type" value="Genomic_DNA"/>
</dbReference>
<accession>A0A2K0WB39</accession>
<comment type="caution">
    <text evidence="1">The sequence shown here is derived from an EMBL/GenBank/DDBJ whole genome shotgun (WGS) entry which is preliminary data.</text>
</comment>
<gene>
    <name evidence="1" type="ORF">FNYG_07128</name>
</gene>
<evidence type="ECO:0000313" key="1">
    <source>
        <dbReference type="EMBL" id="PNP79512.1"/>
    </source>
</evidence>
<keyword evidence="2" id="KW-1185">Reference proteome</keyword>
<reference evidence="1 2" key="1">
    <citation type="submission" date="2017-06" db="EMBL/GenBank/DDBJ databases">
        <title>Genome of Fusarium nygamai isolate CS10214.</title>
        <authorList>
            <person name="Gardiner D.M."/>
            <person name="Obanor F."/>
            <person name="Kazan K."/>
        </authorList>
    </citation>
    <scope>NUCLEOTIDE SEQUENCE [LARGE SCALE GENOMIC DNA]</scope>
    <source>
        <strain evidence="1 2">CS10214</strain>
    </source>
</reference>
<proteinExistence type="predicted"/>